<dbReference type="AlphaFoldDB" id="A0A1N7SAE6"/>
<proteinExistence type="predicted"/>
<gene>
    <name evidence="1" type="ORF">BN2476_360057</name>
</gene>
<dbReference type="EMBL" id="CYGY02000036">
    <property type="protein sequence ID" value="SIT43958.1"/>
    <property type="molecule type" value="Genomic_DNA"/>
</dbReference>
<evidence type="ECO:0000313" key="1">
    <source>
        <dbReference type="EMBL" id="SIT43958.1"/>
    </source>
</evidence>
<accession>A0A1N7SAE6</accession>
<name>A0A1N7SAE6_9BURK</name>
<comment type="caution">
    <text evidence="1">The sequence shown here is derived from an EMBL/GenBank/DDBJ whole genome shotgun (WGS) entry which is preliminary data.</text>
</comment>
<reference evidence="1" key="1">
    <citation type="submission" date="2016-12" db="EMBL/GenBank/DDBJ databases">
        <authorList>
            <person name="Moulin L."/>
        </authorList>
    </citation>
    <scope>NUCLEOTIDE SEQUENCE [LARGE SCALE GENOMIC DNA]</scope>
    <source>
        <strain evidence="1">STM 7183</strain>
    </source>
</reference>
<keyword evidence="2" id="KW-1185">Reference proteome</keyword>
<organism evidence="1 2">
    <name type="scientific">Paraburkholderia piptadeniae</name>
    <dbReference type="NCBI Taxonomy" id="1701573"/>
    <lineage>
        <taxon>Bacteria</taxon>
        <taxon>Pseudomonadati</taxon>
        <taxon>Pseudomonadota</taxon>
        <taxon>Betaproteobacteria</taxon>
        <taxon>Burkholderiales</taxon>
        <taxon>Burkholderiaceae</taxon>
        <taxon>Paraburkholderia</taxon>
    </lineage>
</organism>
<evidence type="ECO:0000313" key="2">
    <source>
        <dbReference type="Proteomes" id="UP000195569"/>
    </source>
</evidence>
<sequence length="56" mass="6189">MLGQPALPSRRVRPTARHDGHPILVQALTYYRSDSAHAASYVSNSLHHIFDSLGYG</sequence>
<dbReference type="Proteomes" id="UP000195569">
    <property type="component" value="Unassembled WGS sequence"/>
</dbReference>
<protein>
    <submittedName>
        <fullName evidence="1">Uncharacterized protein</fullName>
    </submittedName>
</protein>